<dbReference type="Pfam" id="PF03350">
    <property type="entry name" value="UPF0114"/>
    <property type="match status" value="1"/>
</dbReference>
<comment type="caution">
    <text evidence="2">The sequence shown here is derived from an EMBL/GenBank/DDBJ whole genome shotgun (WGS) entry which is preliminary data.</text>
</comment>
<dbReference type="RefSeq" id="WP_039715520.1">
    <property type="nucleotide sequence ID" value="NZ_JTJC03000001.1"/>
</dbReference>
<accession>A0A9X5E2T7</accession>
<organism evidence="2 3">
    <name type="scientific">Scytonema millei VB511283</name>
    <dbReference type="NCBI Taxonomy" id="1245923"/>
    <lineage>
        <taxon>Bacteria</taxon>
        <taxon>Bacillati</taxon>
        <taxon>Cyanobacteriota</taxon>
        <taxon>Cyanophyceae</taxon>
        <taxon>Nostocales</taxon>
        <taxon>Scytonemataceae</taxon>
        <taxon>Scytonema</taxon>
    </lineage>
</organism>
<dbReference type="PANTHER" id="PTHR31721:SF4">
    <property type="entry name" value="OS06G0710300 PROTEIN"/>
    <property type="match status" value="1"/>
</dbReference>
<name>A0A9X5E2T7_9CYAN</name>
<evidence type="ECO:0000313" key="2">
    <source>
        <dbReference type="EMBL" id="NHC34103.1"/>
    </source>
</evidence>
<evidence type="ECO:0000256" key="1">
    <source>
        <dbReference type="SAM" id="Phobius"/>
    </source>
</evidence>
<gene>
    <name evidence="2" type="ORF">QH73_0005400</name>
</gene>
<dbReference type="PANTHER" id="PTHR31721">
    <property type="entry name" value="OS06G0710300 PROTEIN"/>
    <property type="match status" value="1"/>
</dbReference>
<proteinExistence type="predicted"/>
<keyword evidence="3" id="KW-1185">Reference proteome</keyword>
<dbReference type="AlphaFoldDB" id="A0A9X5E2T7"/>
<dbReference type="InterPro" id="IPR005134">
    <property type="entry name" value="UPF0114"/>
</dbReference>
<protein>
    <submittedName>
        <fullName evidence="2">YqhA family protein</fullName>
    </submittedName>
</protein>
<reference evidence="2 3" key="1">
    <citation type="journal article" date="2015" name="Genome Announc.">
        <title>Draft Genome Sequence of the Terrestrial Cyanobacterium Scytonema millei VB511283, Isolated from Eastern India.</title>
        <authorList>
            <person name="Sen D."/>
            <person name="Chandrababunaidu M.M."/>
            <person name="Singh D."/>
            <person name="Sanghi N."/>
            <person name="Ghorai A."/>
            <person name="Mishra G.P."/>
            <person name="Madduluri M."/>
            <person name="Adhikary S.P."/>
            <person name="Tripathy S."/>
        </authorList>
    </citation>
    <scope>NUCLEOTIDE SEQUENCE [LARGE SCALE GENOMIC DNA]</scope>
    <source>
        <strain evidence="2 3">VB511283</strain>
    </source>
</reference>
<dbReference type="PIRSF" id="PIRSF026509">
    <property type="entry name" value="UCP026509"/>
    <property type="match status" value="1"/>
</dbReference>
<evidence type="ECO:0000313" key="3">
    <source>
        <dbReference type="Proteomes" id="UP000031532"/>
    </source>
</evidence>
<keyword evidence="1" id="KW-0472">Membrane</keyword>
<feature type="transmembrane region" description="Helical" evidence="1">
    <location>
        <begin position="12"/>
        <end position="31"/>
    </location>
</feature>
<feature type="transmembrane region" description="Helical" evidence="1">
    <location>
        <begin position="132"/>
        <end position="152"/>
    </location>
</feature>
<keyword evidence="1" id="KW-0812">Transmembrane</keyword>
<feature type="transmembrane region" description="Helical" evidence="1">
    <location>
        <begin position="109"/>
        <end position="126"/>
    </location>
</feature>
<keyword evidence="1" id="KW-1133">Transmembrane helix</keyword>
<dbReference type="OrthoDB" id="511404at2"/>
<dbReference type="Proteomes" id="UP000031532">
    <property type="component" value="Unassembled WGS sequence"/>
</dbReference>
<dbReference type="EMBL" id="JTJC03000001">
    <property type="protein sequence ID" value="NHC34103.1"/>
    <property type="molecule type" value="Genomic_DNA"/>
</dbReference>
<feature type="transmembrane region" description="Helical" evidence="1">
    <location>
        <begin position="66"/>
        <end position="88"/>
    </location>
</feature>
<sequence length="202" mass="22339">MRQLLASARYIMFLPALSNVLAALVLMIYSAKQTLFVILELLSKTLTLGKVPKATLFKTAISFIEIVDIMLLATVILICGLGLYELFIGGLKLPSWLSIRNLDDLKEKLIKSVIAVIAVQFLVAVVHNDSNLLSYGAAISMVTVALAVFTNLSHSAKKKLQAEDEVYKTEKVIKHVLHRHQDSAEHLQNITSINPQSDRRAS</sequence>